<comment type="caution">
    <text evidence="9">The sequence shown here is derived from an EMBL/GenBank/DDBJ whole genome shotgun (WGS) entry which is preliminary data.</text>
</comment>
<dbReference type="Gene3D" id="3.40.50.1950">
    <property type="entry name" value="Flavin prenyltransferase-like"/>
    <property type="match status" value="1"/>
</dbReference>
<dbReference type="InterPro" id="IPR004507">
    <property type="entry name" value="UbiX-like"/>
</dbReference>
<comment type="catalytic activity">
    <reaction evidence="5 7">
        <text>dimethylallyl phosphate + FMNH2 = prenylated FMNH2 + phosphate</text>
        <dbReference type="Rhea" id="RHEA:37743"/>
        <dbReference type="ChEBI" id="CHEBI:43474"/>
        <dbReference type="ChEBI" id="CHEBI:57618"/>
        <dbReference type="ChEBI" id="CHEBI:87467"/>
        <dbReference type="ChEBI" id="CHEBI:88052"/>
        <dbReference type="EC" id="2.5.1.129"/>
    </reaction>
</comment>
<evidence type="ECO:0000256" key="3">
    <source>
        <dbReference type="ARBA" id="ARBA00022643"/>
    </source>
</evidence>
<accession>A0A0D2JSU8</accession>
<dbReference type="EC" id="2.5.1.129" evidence="7"/>
<dbReference type="GO" id="GO:0016829">
    <property type="term" value="F:lyase activity"/>
    <property type="evidence" value="ECO:0007669"/>
    <property type="project" value="UniProtKB-KW"/>
</dbReference>
<dbReference type="PATRIC" id="fig|1429043.3.peg.3843"/>
<keyword evidence="2 7" id="KW-0285">Flavoprotein</keyword>
<comment type="function">
    <text evidence="7">Flavin prenyltransferase that catalyzes the synthesis of the prenylated FMN cofactor (prenyl-FMN) for 4-hydroxy-3-polyprenylbenzoic acid decarboxylase UbiD. The prenyltransferase is metal-independent and links a dimethylallyl moiety from dimethylallyl monophosphate (DMAP) to the flavin N5 and C6 atoms of FMN.</text>
</comment>
<feature type="binding site" evidence="7">
    <location>
        <position position="37"/>
    </location>
    <ligand>
        <name>FMN</name>
        <dbReference type="ChEBI" id="CHEBI:58210"/>
    </ligand>
</feature>
<dbReference type="HAMAP" id="MF_01984">
    <property type="entry name" value="ubiX_pad"/>
    <property type="match status" value="1"/>
</dbReference>
<name>A0A0D2JSU8_9BACT</name>
<feature type="binding site" evidence="7">
    <location>
        <position position="169"/>
    </location>
    <ligand>
        <name>dimethylallyl phosphate</name>
        <dbReference type="ChEBI" id="CHEBI:88052"/>
    </ligand>
</feature>
<dbReference type="EMBL" id="AZAC01000029">
    <property type="protein sequence ID" value="KIX12530.1"/>
    <property type="molecule type" value="Genomic_DNA"/>
</dbReference>
<evidence type="ECO:0000259" key="8">
    <source>
        <dbReference type="Pfam" id="PF02441"/>
    </source>
</evidence>
<gene>
    <name evidence="7" type="primary">ubiX</name>
    <name evidence="9" type="ORF">X474_18170</name>
</gene>
<dbReference type="FunCoup" id="A0A0D2JSU8">
    <property type="interactions" value="285"/>
</dbReference>
<keyword evidence="10" id="KW-1185">Reference proteome</keyword>
<sequence>MTLPLVIGISGASGVIYGVEMLKALKELRHPSHLIVSQAGARNLAIETNYSLDEVKSLATRVYDVKDVGAAVASGSFRTKGMVIAPCTIKTLSAVANSFNYNLLIRAADVTLKEKRPLVLMVRETPLHKGHLELMARAADLGALILPPVPAFYHDPKGIEDIIRQSVGKALDHFHIEHNLFRRWQGEEAQIETKPEQRLKPVPA</sequence>
<protein>
    <recommendedName>
        <fullName evidence="7">Flavin prenyltransferase UbiX</fullName>
        <ecNumber evidence="7">2.5.1.129</ecNumber>
    </recommendedName>
</protein>
<evidence type="ECO:0000256" key="4">
    <source>
        <dbReference type="ARBA" id="ARBA00022679"/>
    </source>
</evidence>
<dbReference type="InterPro" id="IPR003382">
    <property type="entry name" value="Flavoprotein"/>
</dbReference>
<dbReference type="NCBIfam" id="TIGR00421">
    <property type="entry name" value="ubiX_pad"/>
    <property type="match status" value="1"/>
</dbReference>
<evidence type="ECO:0000256" key="5">
    <source>
        <dbReference type="ARBA" id="ARBA00050612"/>
    </source>
</evidence>
<comment type="similarity">
    <text evidence="6 7">Belongs to the UbiX/PAD1 family.</text>
</comment>
<dbReference type="GO" id="GO:0106141">
    <property type="term" value="F:flavin prenyltransferase activity"/>
    <property type="evidence" value="ECO:0007669"/>
    <property type="project" value="UniProtKB-EC"/>
</dbReference>
<keyword evidence="1 7" id="KW-0637">Prenyltransferase</keyword>
<dbReference type="STRING" id="1429043.X474_18170"/>
<proteinExistence type="inferred from homology"/>
<dbReference type="Pfam" id="PF02441">
    <property type="entry name" value="Flavoprotein"/>
    <property type="match status" value="1"/>
</dbReference>
<dbReference type="NCBIfam" id="NF004685">
    <property type="entry name" value="PRK06029.1"/>
    <property type="match status" value="1"/>
</dbReference>
<dbReference type="SUPFAM" id="SSF52507">
    <property type="entry name" value="Homo-oligomeric flavin-containing Cys decarboxylases, HFCD"/>
    <property type="match status" value="1"/>
</dbReference>
<keyword evidence="9" id="KW-0456">Lyase</keyword>
<dbReference type="AlphaFoldDB" id="A0A0D2JSU8"/>
<dbReference type="FunFam" id="3.40.50.1950:FF:000001">
    <property type="entry name" value="Flavin prenyltransferase UbiX"/>
    <property type="match status" value="1"/>
</dbReference>
<keyword evidence="4 7" id="KW-0808">Transferase</keyword>
<evidence type="ECO:0000256" key="6">
    <source>
        <dbReference type="ARBA" id="ARBA00060793"/>
    </source>
</evidence>
<reference evidence="9 10" key="1">
    <citation type="submission" date="2013-11" db="EMBL/GenBank/DDBJ databases">
        <title>Metagenomic analysis of a methanogenic consortium involved in long chain n-alkane degradation.</title>
        <authorList>
            <person name="Davidova I.A."/>
            <person name="Callaghan A.V."/>
            <person name="Wawrik B."/>
            <person name="Pruitt S."/>
            <person name="Marks C."/>
            <person name="Duncan K.E."/>
            <person name="Suflita J.M."/>
        </authorList>
    </citation>
    <scope>NUCLEOTIDE SEQUENCE [LARGE SCALE GENOMIC DNA]</scope>
    <source>
        <strain evidence="9 10">SPR</strain>
    </source>
</reference>
<evidence type="ECO:0000256" key="1">
    <source>
        <dbReference type="ARBA" id="ARBA00022602"/>
    </source>
</evidence>
<dbReference type="Proteomes" id="UP000032233">
    <property type="component" value="Unassembled WGS sequence"/>
</dbReference>
<comment type="caution">
    <text evidence="7">Lacks conserved residue(s) required for the propagation of feature annotation.</text>
</comment>
<feature type="domain" description="Flavoprotein" evidence="8">
    <location>
        <begin position="5"/>
        <end position="173"/>
    </location>
</feature>
<organism evidence="9 10">
    <name type="scientific">Dethiosulfatarculus sandiegensis</name>
    <dbReference type="NCBI Taxonomy" id="1429043"/>
    <lineage>
        <taxon>Bacteria</taxon>
        <taxon>Pseudomonadati</taxon>
        <taxon>Thermodesulfobacteriota</taxon>
        <taxon>Desulfarculia</taxon>
        <taxon>Desulfarculales</taxon>
        <taxon>Desulfarculaceae</taxon>
        <taxon>Dethiosulfatarculus</taxon>
    </lineage>
</organism>
<evidence type="ECO:0000313" key="9">
    <source>
        <dbReference type="EMBL" id="KIX12530.1"/>
    </source>
</evidence>
<evidence type="ECO:0000313" key="10">
    <source>
        <dbReference type="Proteomes" id="UP000032233"/>
    </source>
</evidence>
<dbReference type="OrthoDB" id="9781577at2"/>
<keyword evidence="3 7" id="KW-0288">FMN</keyword>
<feature type="binding site" evidence="7">
    <location>
        <begin position="11"/>
        <end position="13"/>
    </location>
    <ligand>
        <name>FMN</name>
        <dbReference type="ChEBI" id="CHEBI:58210"/>
    </ligand>
</feature>
<evidence type="ECO:0000256" key="2">
    <source>
        <dbReference type="ARBA" id="ARBA00022630"/>
    </source>
</evidence>
<dbReference type="InterPro" id="IPR036551">
    <property type="entry name" value="Flavin_trans-like"/>
</dbReference>
<evidence type="ECO:0000256" key="7">
    <source>
        <dbReference type="HAMAP-Rule" id="MF_01984"/>
    </source>
</evidence>
<feature type="binding site" evidence="7">
    <location>
        <position position="123"/>
    </location>
    <ligand>
        <name>FMN</name>
        <dbReference type="ChEBI" id="CHEBI:58210"/>
    </ligand>
</feature>
<dbReference type="InParanoid" id="A0A0D2JSU8"/>
<feature type="binding site" evidence="7">
    <location>
        <begin position="88"/>
        <end position="91"/>
    </location>
    <ligand>
        <name>FMN</name>
        <dbReference type="ChEBI" id="CHEBI:58210"/>
    </ligand>
</feature>
<feature type="binding site" evidence="7">
    <location>
        <position position="153"/>
    </location>
    <ligand>
        <name>dimethylallyl phosphate</name>
        <dbReference type="ChEBI" id="CHEBI:88052"/>
    </ligand>
</feature>
<dbReference type="RefSeq" id="WP_044350416.1">
    <property type="nucleotide sequence ID" value="NZ_AZAC01000029.1"/>
</dbReference>